<dbReference type="EMBL" id="JAWDGP010007207">
    <property type="protein sequence ID" value="KAK3728113.1"/>
    <property type="molecule type" value="Genomic_DNA"/>
</dbReference>
<comment type="caution">
    <text evidence="1">The sequence shown here is derived from an EMBL/GenBank/DDBJ whole genome shotgun (WGS) entry which is preliminary data.</text>
</comment>
<organism evidence="1 2">
    <name type="scientific">Elysia crispata</name>
    <name type="common">lettuce slug</name>
    <dbReference type="NCBI Taxonomy" id="231223"/>
    <lineage>
        <taxon>Eukaryota</taxon>
        <taxon>Metazoa</taxon>
        <taxon>Spiralia</taxon>
        <taxon>Lophotrochozoa</taxon>
        <taxon>Mollusca</taxon>
        <taxon>Gastropoda</taxon>
        <taxon>Heterobranchia</taxon>
        <taxon>Euthyneura</taxon>
        <taxon>Panpulmonata</taxon>
        <taxon>Sacoglossa</taxon>
        <taxon>Placobranchoidea</taxon>
        <taxon>Plakobranchidae</taxon>
        <taxon>Elysia</taxon>
    </lineage>
</organism>
<feature type="non-terminal residue" evidence="1">
    <location>
        <position position="1"/>
    </location>
</feature>
<sequence length="103" mass="11933">MNLIRKEERRCQMAIVRPCNQFSQNKASRNRSAILGQCNPRETMAYLWLRGEYNPDSKTEGSRFETQINRQLCLAQTLQSSSSLQRVTCKHTQLLPASRDNDD</sequence>
<keyword evidence="2" id="KW-1185">Reference proteome</keyword>
<reference evidence="1" key="1">
    <citation type="journal article" date="2023" name="G3 (Bethesda)">
        <title>A reference genome for the long-term kleptoplast-retaining sea slug Elysia crispata morphotype clarki.</title>
        <authorList>
            <person name="Eastman K.E."/>
            <person name="Pendleton A.L."/>
            <person name="Shaikh M.A."/>
            <person name="Suttiyut T."/>
            <person name="Ogas R."/>
            <person name="Tomko P."/>
            <person name="Gavelis G."/>
            <person name="Widhalm J.R."/>
            <person name="Wisecaver J.H."/>
        </authorList>
    </citation>
    <scope>NUCLEOTIDE SEQUENCE</scope>
    <source>
        <strain evidence="1">ECLA1</strain>
    </source>
</reference>
<evidence type="ECO:0000313" key="1">
    <source>
        <dbReference type="EMBL" id="KAK3728113.1"/>
    </source>
</evidence>
<dbReference type="AlphaFoldDB" id="A0AAE1CQS4"/>
<proteinExistence type="predicted"/>
<protein>
    <submittedName>
        <fullName evidence="1">Uncharacterized protein</fullName>
    </submittedName>
</protein>
<accession>A0AAE1CQS4</accession>
<dbReference type="Proteomes" id="UP001283361">
    <property type="component" value="Unassembled WGS sequence"/>
</dbReference>
<evidence type="ECO:0000313" key="2">
    <source>
        <dbReference type="Proteomes" id="UP001283361"/>
    </source>
</evidence>
<gene>
    <name evidence="1" type="ORF">RRG08_009014</name>
</gene>
<name>A0AAE1CQS4_9GAST</name>